<dbReference type="RefSeq" id="WP_005343896.1">
    <property type="nucleotide sequence ID" value="NZ_BLYK01000079.1"/>
</dbReference>
<dbReference type="EMBL" id="CYYC01000046">
    <property type="protein sequence ID" value="CUN18189.1"/>
    <property type="molecule type" value="Genomic_DNA"/>
</dbReference>
<evidence type="ECO:0000313" key="4">
    <source>
        <dbReference type="Proteomes" id="UP000095679"/>
    </source>
</evidence>
<dbReference type="Proteomes" id="UP000095390">
    <property type="component" value="Unassembled WGS sequence"/>
</dbReference>
<evidence type="ECO:0000313" key="1">
    <source>
        <dbReference type="EMBL" id="CUN18189.1"/>
    </source>
</evidence>
<accession>A0A173UTD6</accession>
<dbReference type="Proteomes" id="UP000095679">
    <property type="component" value="Unassembled WGS sequence"/>
</dbReference>
<dbReference type="EMBL" id="CYZL01000048">
    <property type="protein sequence ID" value="CUP16381.1"/>
    <property type="molecule type" value="Genomic_DNA"/>
</dbReference>
<name>A0A173UTD6_9FIRM</name>
<sequence length="364" mass="43105">MQDRYVADEARVSISSLEAETIMKSTPVQTVKSILGRIGIEYEDGLPKEAYISALKEEFCSEPKWVLLMLPKVMLDFLTEVWENSVIAMTEERWNYIEYLKIFGFLAYQMGNPVTDEPNRLIVVEEMKDNFYFLLKSRKNRKLLSVYDEWEKIITGFMYYYGFIETRTLYSLFLKVSKKVISYEDFLLFIKCRTSLWPFGAILKDTFEKNEYFQYLNVENPDMLLEYVRQHENLPYKPIKLEDLMYVSDAAGIDNRWRGVSELGNLFIDKMGLNYYRATVLVRTLLIMIKNGSSYEKLQEKVSILSFENAQIREEVQQAVRQIFENVPVFEYKGYSRAEYKRLSYQKQLKKRKNLFTIIDGGKE</sequence>
<evidence type="ECO:0000313" key="2">
    <source>
        <dbReference type="EMBL" id="CUP16381.1"/>
    </source>
</evidence>
<organism evidence="1 3">
    <name type="scientific">Anaerobutyricum hallii</name>
    <dbReference type="NCBI Taxonomy" id="39488"/>
    <lineage>
        <taxon>Bacteria</taxon>
        <taxon>Bacillati</taxon>
        <taxon>Bacillota</taxon>
        <taxon>Clostridia</taxon>
        <taxon>Lachnospirales</taxon>
        <taxon>Lachnospiraceae</taxon>
        <taxon>Anaerobutyricum</taxon>
    </lineage>
</organism>
<dbReference type="GeneID" id="75047973"/>
<reference evidence="3 4" key="1">
    <citation type="submission" date="2015-09" db="EMBL/GenBank/DDBJ databases">
        <authorList>
            <consortium name="Pathogen Informatics"/>
        </authorList>
    </citation>
    <scope>NUCLEOTIDE SEQUENCE [LARGE SCALE GENOMIC DNA]</scope>
    <source>
        <strain evidence="2 4">2789STDY5834835</strain>
        <strain evidence="1 3">2789STDY5834966</strain>
    </source>
</reference>
<proteinExistence type="predicted"/>
<gene>
    <name evidence="2" type="ORF">ERS852450_03187</name>
    <name evidence="1" type="ORF">ERS852578_02710</name>
</gene>
<protein>
    <submittedName>
        <fullName evidence="1">Uncharacterized protein</fullName>
    </submittedName>
</protein>
<dbReference type="AlphaFoldDB" id="A0A173UTD6"/>
<dbReference type="OrthoDB" id="2034679at2"/>
<evidence type="ECO:0000313" key="3">
    <source>
        <dbReference type="Proteomes" id="UP000095390"/>
    </source>
</evidence>